<dbReference type="AlphaFoldDB" id="A0A2J6QJW7"/>
<keyword evidence="2" id="KW-1185">Reference proteome</keyword>
<protein>
    <submittedName>
        <fullName evidence="1">Uncharacterized protein</fullName>
    </submittedName>
</protein>
<proteinExistence type="predicted"/>
<gene>
    <name evidence="1" type="ORF">NA56DRAFT_697758</name>
</gene>
<reference evidence="1 2" key="1">
    <citation type="submission" date="2016-05" db="EMBL/GenBank/DDBJ databases">
        <title>A degradative enzymes factory behind the ericoid mycorrhizal symbiosis.</title>
        <authorList>
            <consortium name="DOE Joint Genome Institute"/>
            <person name="Martino E."/>
            <person name="Morin E."/>
            <person name="Grelet G."/>
            <person name="Kuo A."/>
            <person name="Kohler A."/>
            <person name="Daghino S."/>
            <person name="Barry K."/>
            <person name="Choi C."/>
            <person name="Cichocki N."/>
            <person name="Clum A."/>
            <person name="Copeland A."/>
            <person name="Hainaut M."/>
            <person name="Haridas S."/>
            <person name="Labutti K."/>
            <person name="Lindquist E."/>
            <person name="Lipzen A."/>
            <person name="Khouja H.-R."/>
            <person name="Murat C."/>
            <person name="Ohm R."/>
            <person name="Olson A."/>
            <person name="Spatafora J."/>
            <person name="Veneault-Fourrey C."/>
            <person name="Henrissat B."/>
            <person name="Grigoriev I."/>
            <person name="Martin F."/>
            <person name="Perotto S."/>
        </authorList>
    </citation>
    <scope>NUCLEOTIDE SEQUENCE [LARGE SCALE GENOMIC DNA]</scope>
    <source>
        <strain evidence="1 2">UAMH 7357</strain>
    </source>
</reference>
<evidence type="ECO:0000313" key="2">
    <source>
        <dbReference type="Proteomes" id="UP000235672"/>
    </source>
</evidence>
<sequence length="247" mass="27311">MISQPHITSHQIRCCTSVHNFSGSDNDLQLQRHLLLPTTQKLESFALFVLCVPSKVVPHGAAAEHDLDRTLHPVSRSDAQTSDGFQRFLPHWSMTVCRSILPRAPIGTRKPLLFSMNLRSLRRGCPDILERLTGWIGQRCYPCLCDASFFAGRRPQPAPGQGITSVAIRKALVLRTLFLKDKESKSAVDIRLALLLNFTFPCPAYSTILLFSVPSKRASPLNGFGQQLHFDPALKAISRGFVAPAAA</sequence>
<accession>A0A2J6QJW7</accession>
<organism evidence="1 2">
    <name type="scientific">Hyaloscypha hepaticicola</name>
    <dbReference type="NCBI Taxonomy" id="2082293"/>
    <lineage>
        <taxon>Eukaryota</taxon>
        <taxon>Fungi</taxon>
        <taxon>Dikarya</taxon>
        <taxon>Ascomycota</taxon>
        <taxon>Pezizomycotina</taxon>
        <taxon>Leotiomycetes</taxon>
        <taxon>Helotiales</taxon>
        <taxon>Hyaloscyphaceae</taxon>
        <taxon>Hyaloscypha</taxon>
    </lineage>
</organism>
<evidence type="ECO:0000313" key="1">
    <source>
        <dbReference type="EMBL" id="PMD26540.1"/>
    </source>
</evidence>
<dbReference type="EMBL" id="KZ613467">
    <property type="protein sequence ID" value="PMD26540.1"/>
    <property type="molecule type" value="Genomic_DNA"/>
</dbReference>
<name>A0A2J6QJW7_9HELO</name>
<dbReference type="Proteomes" id="UP000235672">
    <property type="component" value="Unassembled WGS sequence"/>
</dbReference>